<gene>
    <name evidence="1" type="ORF">LCGC14_2466910</name>
</gene>
<protein>
    <submittedName>
        <fullName evidence="1">Uncharacterized protein</fullName>
    </submittedName>
</protein>
<sequence>MKIDEVTEIIAREICRQSSTSLYGRWSSDPKENQSFFRRAGQILDLKVAEEECPECEGGGRG</sequence>
<feature type="non-terminal residue" evidence="1">
    <location>
        <position position="62"/>
    </location>
</feature>
<reference evidence="1" key="1">
    <citation type="journal article" date="2015" name="Nature">
        <title>Complex archaea that bridge the gap between prokaryotes and eukaryotes.</title>
        <authorList>
            <person name="Spang A."/>
            <person name="Saw J.H."/>
            <person name="Jorgensen S.L."/>
            <person name="Zaremba-Niedzwiedzka K."/>
            <person name="Martijn J."/>
            <person name="Lind A.E."/>
            <person name="van Eijk R."/>
            <person name="Schleper C."/>
            <person name="Guy L."/>
            <person name="Ettema T.J."/>
        </authorList>
    </citation>
    <scope>NUCLEOTIDE SEQUENCE</scope>
</reference>
<dbReference type="AlphaFoldDB" id="A0A0F9DNP7"/>
<proteinExistence type="predicted"/>
<name>A0A0F9DNP7_9ZZZZ</name>
<organism evidence="1">
    <name type="scientific">marine sediment metagenome</name>
    <dbReference type="NCBI Taxonomy" id="412755"/>
    <lineage>
        <taxon>unclassified sequences</taxon>
        <taxon>metagenomes</taxon>
        <taxon>ecological metagenomes</taxon>
    </lineage>
</organism>
<comment type="caution">
    <text evidence="1">The sequence shown here is derived from an EMBL/GenBank/DDBJ whole genome shotgun (WGS) entry which is preliminary data.</text>
</comment>
<evidence type="ECO:0000313" key="1">
    <source>
        <dbReference type="EMBL" id="KKL19291.1"/>
    </source>
</evidence>
<dbReference type="EMBL" id="LAZR01038538">
    <property type="protein sequence ID" value="KKL19291.1"/>
    <property type="molecule type" value="Genomic_DNA"/>
</dbReference>
<accession>A0A0F9DNP7</accession>